<dbReference type="RefSeq" id="WP_267623287.1">
    <property type="nucleotide sequence ID" value="NZ_JAODIW010000008.1"/>
</dbReference>
<accession>A0ABD5PGU9</accession>
<feature type="domain" description="FAD/NAD(P)-binding" evidence="4">
    <location>
        <begin position="7"/>
        <end position="298"/>
    </location>
</feature>
<feature type="region of interest" description="Disordered" evidence="3">
    <location>
        <begin position="309"/>
        <end position="366"/>
    </location>
</feature>
<sequence length="366" mass="38469">MRRNPSYEVAVVGGGPAGATAALYTTRLGHRTALVDGVGGRHESASHVHNLIGLSEATSGAELSAEAKAQLDEYGGDVYEERVETVERPGDAVPERFELRGDRSTVRADAVVLATGFSDQDPGVPGIERFTGRGLHYCLHCDAYGLADGPVFVLGHDDHAAHVALTMLNFTADVDLFPDGADPTWSDEVAAQLDAYSVTVDDRIVDGAYATDEAADDRDELWLGGLTFADGERRDYLGGFAMYGRTFESGLANDLGCDLNADGSVAADEVGRTSVDGVYAAGDLTHGQNQTPIAIGDGARTGIAVHKALRAFPRPAEGTEGAERGDGRRDAGHGSAPDAPAVPDDLRATMRRVRDRGADSGFGPDE</sequence>
<dbReference type="InterPro" id="IPR023753">
    <property type="entry name" value="FAD/NAD-binding_dom"/>
</dbReference>
<dbReference type="Pfam" id="PF07992">
    <property type="entry name" value="Pyr_redox_2"/>
    <property type="match status" value="1"/>
</dbReference>
<comment type="caution">
    <text evidence="5">The sequence shown here is derived from an EMBL/GenBank/DDBJ whole genome shotgun (WGS) entry which is preliminary data.</text>
</comment>
<organism evidence="5 6">
    <name type="scientific">Halobium salinum</name>
    <dbReference type="NCBI Taxonomy" id="1364940"/>
    <lineage>
        <taxon>Archaea</taxon>
        <taxon>Methanobacteriati</taxon>
        <taxon>Methanobacteriota</taxon>
        <taxon>Stenosarchaea group</taxon>
        <taxon>Halobacteria</taxon>
        <taxon>Halobacteriales</taxon>
        <taxon>Haloferacaceae</taxon>
        <taxon>Halobium</taxon>
    </lineage>
</organism>
<keyword evidence="1" id="KW-0285">Flavoprotein</keyword>
<name>A0ABD5PGU9_9EURY</name>
<feature type="compositionally biased region" description="Basic and acidic residues" evidence="3">
    <location>
        <begin position="321"/>
        <end position="332"/>
    </location>
</feature>
<dbReference type="PRINTS" id="PR00469">
    <property type="entry name" value="PNDRDTASEII"/>
</dbReference>
<dbReference type="InterPro" id="IPR050097">
    <property type="entry name" value="Ferredoxin-NADP_redctase_2"/>
</dbReference>
<dbReference type="Gene3D" id="3.50.50.60">
    <property type="entry name" value="FAD/NAD(P)-binding domain"/>
    <property type="match status" value="2"/>
</dbReference>
<dbReference type="Proteomes" id="UP001595921">
    <property type="component" value="Unassembled WGS sequence"/>
</dbReference>
<protein>
    <submittedName>
        <fullName evidence="5">NAD(P)/FAD-dependent oxidoreductase</fullName>
    </submittedName>
</protein>
<gene>
    <name evidence="5" type="ORF">ACFO0N_18870</name>
</gene>
<keyword evidence="2" id="KW-0560">Oxidoreductase</keyword>
<dbReference type="EMBL" id="JBHSDS010000010">
    <property type="protein sequence ID" value="MFC4360016.1"/>
    <property type="molecule type" value="Genomic_DNA"/>
</dbReference>
<dbReference type="InterPro" id="IPR036188">
    <property type="entry name" value="FAD/NAD-bd_sf"/>
</dbReference>
<reference evidence="5 6" key="1">
    <citation type="journal article" date="2019" name="Int. J. Syst. Evol. Microbiol.">
        <title>The Global Catalogue of Microorganisms (GCM) 10K type strain sequencing project: providing services to taxonomists for standard genome sequencing and annotation.</title>
        <authorList>
            <consortium name="The Broad Institute Genomics Platform"/>
            <consortium name="The Broad Institute Genome Sequencing Center for Infectious Disease"/>
            <person name="Wu L."/>
            <person name="Ma J."/>
        </authorList>
    </citation>
    <scope>NUCLEOTIDE SEQUENCE [LARGE SCALE GENOMIC DNA]</scope>
    <source>
        <strain evidence="5 6">CGMCC 1.12553</strain>
    </source>
</reference>
<keyword evidence="6" id="KW-1185">Reference proteome</keyword>
<dbReference type="PRINTS" id="PR00368">
    <property type="entry name" value="FADPNR"/>
</dbReference>
<proteinExistence type="predicted"/>
<evidence type="ECO:0000313" key="6">
    <source>
        <dbReference type="Proteomes" id="UP001595921"/>
    </source>
</evidence>
<dbReference type="AlphaFoldDB" id="A0ABD5PGU9"/>
<dbReference type="SUPFAM" id="SSF51905">
    <property type="entry name" value="FAD/NAD(P)-binding domain"/>
    <property type="match status" value="2"/>
</dbReference>
<evidence type="ECO:0000259" key="4">
    <source>
        <dbReference type="Pfam" id="PF07992"/>
    </source>
</evidence>
<dbReference type="GO" id="GO:0016491">
    <property type="term" value="F:oxidoreductase activity"/>
    <property type="evidence" value="ECO:0007669"/>
    <property type="project" value="UniProtKB-KW"/>
</dbReference>
<evidence type="ECO:0000256" key="3">
    <source>
        <dbReference type="SAM" id="MobiDB-lite"/>
    </source>
</evidence>
<evidence type="ECO:0000256" key="2">
    <source>
        <dbReference type="ARBA" id="ARBA00023002"/>
    </source>
</evidence>
<evidence type="ECO:0000313" key="5">
    <source>
        <dbReference type="EMBL" id="MFC4360016.1"/>
    </source>
</evidence>
<evidence type="ECO:0000256" key="1">
    <source>
        <dbReference type="ARBA" id="ARBA00022630"/>
    </source>
</evidence>
<dbReference type="PANTHER" id="PTHR48105">
    <property type="entry name" value="THIOREDOXIN REDUCTASE 1-RELATED-RELATED"/>
    <property type="match status" value="1"/>
</dbReference>